<evidence type="ECO:0000259" key="2">
    <source>
        <dbReference type="Pfam" id="PF16571"/>
    </source>
</evidence>
<evidence type="ECO:0000313" key="4">
    <source>
        <dbReference type="Proteomes" id="UP000246635"/>
    </source>
</evidence>
<comment type="caution">
    <text evidence="3">The sequence shown here is derived from an EMBL/GenBank/DDBJ whole genome shotgun (WGS) entry which is preliminary data.</text>
</comment>
<evidence type="ECO:0000313" key="3">
    <source>
        <dbReference type="EMBL" id="PWW08696.1"/>
    </source>
</evidence>
<gene>
    <name evidence="3" type="ORF">DFQ01_101422</name>
</gene>
<reference evidence="3 4" key="1">
    <citation type="submission" date="2018-05" db="EMBL/GenBank/DDBJ databases">
        <title>Genomic Encyclopedia of Type Strains, Phase III (KMG-III): the genomes of soil and plant-associated and newly described type strains.</title>
        <authorList>
            <person name="Whitman W."/>
        </authorList>
    </citation>
    <scope>NUCLEOTIDE SEQUENCE [LARGE SCALE GENOMIC DNA]</scope>
    <source>
        <strain evidence="3 4">CECT 5696</strain>
    </source>
</reference>
<sequence length="217" mass="24811">MCEPFIRGYQYNMIKNQADYVLHTLRTVGDPKVVAGVRSSAQAKVAELFPDIKDERISMLESVSELKTGEDLQKYVQALEPYLVAFPPITDQQIRKLFPKNKKLKLPDLAQVDFRYVSYLSWVDIATNKMFIVYHKDGAFVGVEGRFTETNKKSYCFVCNRYEKLALFSAITRKRPANSSPDYYKSVGNYVCMDGHTCNKNVTDIASLERFLASVLD</sequence>
<dbReference type="InterPro" id="IPR032330">
    <property type="entry name" value="EF-G-binding_C"/>
</dbReference>
<feature type="domain" description="Elongation factor G-binding protein C-terminal treble-clef zinc-finger" evidence="2">
    <location>
        <begin position="101"/>
        <end position="204"/>
    </location>
</feature>
<dbReference type="Pfam" id="PF07299">
    <property type="entry name" value="EF-G-binding_N"/>
    <property type="match status" value="1"/>
</dbReference>
<keyword evidence="3" id="KW-0479">Metal-binding</keyword>
<proteinExistence type="predicted"/>
<keyword evidence="3" id="KW-0862">Zinc</keyword>
<keyword evidence="4" id="KW-1185">Reference proteome</keyword>
<dbReference type="CDD" id="cd16342">
    <property type="entry name" value="FusC_FusB"/>
    <property type="match status" value="1"/>
</dbReference>
<dbReference type="RefSeq" id="WP_110042210.1">
    <property type="nucleotide sequence ID" value="NZ_CP054613.1"/>
</dbReference>
<dbReference type="Proteomes" id="UP000246635">
    <property type="component" value="Unassembled WGS sequence"/>
</dbReference>
<dbReference type="OrthoDB" id="1891078at2"/>
<accession>A0A2V2Z355</accession>
<dbReference type="EMBL" id="QGTQ01000001">
    <property type="protein sequence ID" value="PWW08696.1"/>
    <property type="molecule type" value="Genomic_DNA"/>
</dbReference>
<protein>
    <submittedName>
        <fullName evidence="3">Treble-clef zinc-finger protein</fullName>
    </submittedName>
</protein>
<organism evidence="3 4">
    <name type="scientific">Paenibacillus cellulosilyticus</name>
    <dbReference type="NCBI Taxonomy" id="375489"/>
    <lineage>
        <taxon>Bacteria</taxon>
        <taxon>Bacillati</taxon>
        <taxon>Bacillota</taxon>
        <taxon>Bacilli</taxon>
        <taxon>Bacillales</taxon>
        <taxon>Paenibacillaceae</taxon>
        <taxon>Paenibacillus</taxon>
    </lineage>
</organism>
<feature type="domain" description="Elongation factor G-binding protein N-terminal" evidence="1">
    <location>
        <begin position="5"/>
        <end position="87"/>
    </location>
</feature>
<dbReference type="AlphaFoldDB" id="A0A2V2Z355"/>
<name>A0A2V2Z355_9BACL</name>
<dbReference type="InterPro" id="IPR038344">
    <property type="entry name" value="EF-G_N_sf"/>
</dbReference>
<keyword evidence="3" id="KW-0863">Zinc-finger</keyword>
<dbReference type="Gene3D" id="1.20.1280.250">
    <property type="match status" value="1"/>
</dbReference>
<dbReference type="GO" id="GO:0008270">
    <property type="term" value="F:zinc ion binding"/>
    <property type="evidence" value="ECO:0007669"/>
    <property type="project" value="UniProtKB-KW"/>
</dbReference>
<dbReference type="Pfam" id="PF16571">
    <property type="entry name" value="FBP_C"/>
    <property type="match status" value="1"/>
</dbReference>
<dbReference type="InterPro" id="IPR010841">
    <property type="entry name" value="EF-G-binding_N"/>
</dbReference>
<evidence type="ECO:0000259" key="1">
    <source>
        <dbReference type="Pfam" id="PF07299"/>
    </source>
</evidence>